<dbReference type="InterPro" id="IPR024567">
    <property type="entry name" value="RNase_HII/HIII_dom"/>
</dbReference>
<dbReference type="PROSITE" id="PS51975">
    <property type="entry name" value="RNASE_H_2"/>
    <property type="match status" value="1"/>
</dbReference>
<comment type="function">
    <text evidence="3 14 16">Endonuclease that specifically degrades the RNA of RNA-DNA hybrids.</text>
</comment>
<feature type="binding site" evidence="14 15">
    <location>
        <position position="24"/>
    </location>
    <ligand>
        <name>a divalent metal cation</name>
        <dbReference type="ChEBI" id="CHEBI:60240"/>
    </ligand>
</feature>
<keyword evidence="11 14" id="KW-0255">Endonuclease</keyword>
<feature type="domain" description="RNase H type-2" evidence="17">
    <location>
        <begin position="17"/>
        <end position="202"/>
    </location>
</feature>
<dbReference type="SUPFAM" id="SSF53098">
    <property type="entry name" value="Ribonuclease H-like"/>
    <property type="match status" value="1"/>
</dbReference>
<evidence type="ECO:0000256" key="9">
    <source>
        <dbReference type="ARBA" id="ARBA00022722"/>
    </source>
</evidence>
<dbReference type="CDD" id="cd07182">
    <property type="entry name" value="RNase_HII_bacteria_HII_like"/>
    <property type="match status" value="1"/>
</dbReference>
<keyword evidence="9 14" id="KW-0540">Nuclease</keyword>
<dbReference type="EMBL" id="BDCO01000002">
    <property type="protein sequence ID" value="GAT33157.1"/>
    <property type="molecule type" value="Genomic_DNA"/>
</dbReference>
<dbReference type="STRING" id="690879.TSACC_21566"/>
<dbReference type="PANTHER" id="PTHR10954">
    <property type="entry name" value="RIBONUCLEASE H2 SUBUNIT A"/>
    <property type="match status" value="1"/>
</dbReference>
<evidence type="ECO:0000256" key="7">
    <source>
        <dbReference type="ARBA" id="ARBA00019179"/>
    </source>
</evidence>
<dbReference type="InterPro" id="IPR001352">
    <property type="entry name" value="RNase_HII/HIII"/>
</dbReference>
<dbReference type="HAMAP" id="MF_00052_B">
    <property type="entry name" value="RNase_HII_B"/>
    <property type="match status" value="1"/>
</dbReference>
<evidence type="ECO:0000256" key="15">
    <source>
        <dbReference type="PROSITE-ProRule" id="PRU01319"/>
    </source>
</evidence>
<evidence type="ECO:0000256" key="14">
    <source>
        <dbReference type="HAMAP-Rule" id="MF_00052"/>
    </source>
</evidence>
<dbReference type="Proteomes" id="UP000076023">
    <property type="component" value="Unassembled WGS sequence"/>
</dbReference>
<evidence type="ECO:0000256" key="5">
    <source>
        <dbReference type="ARBA" id="ARBA00007383"/>
    </source>
</evidence>
<feature type="binding site" evidence="14 15">
    <location>
        <position position="23"/>
    </location>
    <ligand>
        <name>a divalent metal cation</name>
        <dbReference type="ChEBI" id="CHEBI:60240"/>
    </ligand>
</feature>
<comment type="catalytic activity">
    <reaction evidence="1 14 15 16">
        <text>Endonucleolytic cleavage to 5'-phosphomonoester.</text>
        <dbReference type="EC" id="3.1.26.4"/>
    </reaction>
</comment>
<evidence type="ECO:0000256" key="8">
    <source>
        <dbReference type="ARBA" id="ARBA00022490"/>
    </source>
</evidence>
<keyword evidence="8 14" id="KW-0963">Cytoplasm</keyword>
<comment type="similarity">
    <text evidence="5 14 16">Belongs to the RNase HII family.</text>
</comment>
<evidence type="ECO:0000256" key="16">
    <source>
        <dbReference type="RuleBase" id="RU003515"/>
    </source>
</evidence>
<dbReference type="PANTHER" id="PTHR10954:SF18">
    <property type="entry name" value="RIBONUCLEASE HII"/>
    <property type="match status" value="1"/>
</dbReference>
<evidence type="ECO:0000313" key="19">
    <source>
        <dbReference type="Proteomes" id="UP000076023"/>
    </source>
</evidence>
<dbReference type="OrthoDB" id="9803420at2"/>
<evidence type="ECO:0000259" key="17">
    <source>
        <dbReference type="PROSITE" id="PS51975"/>
    </source>
</evidence>
<evidence type="ECO:0000256" key="11">
    <source>
        <dbReference type="ARBA" id="ARBA00022759"/>
    </source>
</evidence>
<proteinExistence type="inferred from homology"/>
<evidence type="ECO:0000256" key="2">
    <source>
        <dbReference type="ARBA" id="ARBA00001946"/>
    </source>
</evidence>
<keyword evidence="10 14" id="KW-0479">Metal-binding</keyword>
<dbReference type="Pfam" id="PF01351">
    <property type="entry name" value="RNase_HII"/>
    <property type="match status" value="1"/>
</dbReference>
<reference evidence="19" key="1">
    <citation type="journal article" date="2017" name="Genome Announc.">
        <title>Draft Genome Sequence of Terrimicrobium sacchariphilum NM-5T, a Facultative Anaerobic Soil Bacterium of the Class Spartobacteria.</title>
        <authorList>
            <person name="Qiu Y.L."/>
            <person name="Tourlousse D.M."/>
            <person name="Matsuura N."/>
            <person name="Ohashi A."/>
            <person name="Sekiguchi Y."/>
        </authorList>
    </citation>
    <scope>NUCLEOTIDE SEQUENCE [LARGE SCALE GENOMIC DNA]</scope>
    <source>
        <strain evidence="19">NM-5</strain>
    </source>
</reference>
<organism evidence="18 19">
    <name type="scientific">Terrimicrobium sacchariphilum</name>
    <dbReference type="NCBI Taxonomy" id="690879"/>
    <lineage>
        <taxon>Bacteria</taxon>
        <taxon>Pseudomonadati</taxon>
        <taxon>Verrucomicrobiota</taxon>
        <taxon>Terrimicrobiia</taxon>
        <taxon>Terrimicrobiales</taxon>
        <taxon>Terrimicrobiaceae</taxon>
        <taxon>Terrimicrobium</taxon>
    </lineage>
</organism>
<dbReference type="NCBIfam" id="NF000594">
    <property type="entry name" value="PRK00015.1-1"/>
    <property type="match status" value="1"/>
</dbReference>
<evidence type="ECO:0000256" key="4">
    <source>
        <dbReference type="ARBA" id="ARBA00004496"/>
    </source>
</evidence>
<dbReference type="NCBIfam" id="NF000595">
    <property type="entry name" value="PRK00015.1-3"/>
    <property type="match status" value="1"/>
</dbReference>
<evidence type="ECO:0000256" key="3">
    <source>
        <dbReference type="ARBA" id="ARBA00004065"/>
    </source>
</evidence>
<evidence type="ECO:0000256" key="6">
    <source>
        <dbReference type="ARBA" id="ARBA00012180"/>
    </source>
</evidence>
<gene>
    <name evidence="14" type="primary">rnhB</name>
    <name evidence="18" type="ORF">TSACC_21566</name>
</gene>
<dbReference type="GO" id="GO:0032299">
    <property type="term" value="C:ribonuclease H2 complex"/>
    <property type="evidence" value="ECO:0007669"/>
    <property type="project" value="TreeGrafter"/>
</dbReference>
<dbReference type="InterPro" id="IPR012337">
    <property type="entry name" value="RNaseH-like_sf"/>
</dbReference>
<dbReference type="AlphaFoldDB" id="A0A146G8F7"/>
<dbReference type="InParanoid" id="A0A146G8F7"/>
<accession>A0A146G8F7</accession>
<comment type="cofactor">
    <cofactor evidence="14 15">
        <name>Mn(2+)</name>
        <dbReference type="ChEBI" id="CHEBI:29035"/>
    </cofactor>
    <cofactor evidence="14 15">
        <name>Mg(2+)</name>
        <dbReference type="ChEBI" id="CHEBI:18420"/>
    </cofactor>
    <text evidence="14 15">Manganese or magnesium. Binds 1 divalent metal ion per monomer in the absence of substrate. May bind a second metal ion after substrate binding.</text>
</comment>
<comment type="caution">
    <text evidence="18">The sequence shown here is derived from an EMBL/GenBank/DDBJ whole genome shotgun (WGS) entry which is preliminary data.</text>
</comment>
<dbReference type="GO" id="GO:0003723">
    <property type="term" value="F:RNA binding"/>
    <property type="evidence" value="ECO:0007669"/>
    <property type="project" value="UniProtKB-UniRule"/>
</dbReference>
<evidence type="ECO:0000256" key="13">
    <source>
        <dbReference type="ARBA" id="ARBA00023211"/>
    </source>
</evidence>
<name>A0A146G8F7_TERSA</name>
<dbReference type="Gene3D" id="3.30.420.10">
    <property type="entry name" value="Ribonuclease H-like superfamily/Ribonuclease H"/>
    <property type="match status" value="1"/>
</dbReference>
<dbReference type="GO" id="GO:0030145">
    <property type="term" value="F:manganese ion binding"/>
    <property type="evidence" value="ECO:0007669"/>
    <property type="project" value="UniProtKB-UniRule"/>
</dbReference>
<dbReference type="GO" id="GO:0043137">
    <property type="term" value="P:DNA replication, removal of RNA primer"/>
    <property type="evidence" value="ECO:0007669"/>
    <property type="project" value="TreeGrafter"/>
</dbReference>
<sequence length="202" mass="22475">MPCSLKHERTLWQQGIERVAGIDEAGRGPLAGPVVVATVILTEKFRLKELDDSKKLAAKKRDELYSFLVGEVEWTVAVFTHEEVDRLNILGATHEAMRDAVTKHALPAHHALIDGLPVPRFPIPHTALVGGDSLSKSIAAASVIAKVTRDRIMEEMDQIYPQYGFAKHKGYATAEHLAKLREHGPCPIHRQSFEPVAQQYLF</sequence>
<dbReference type="InterPro" id="IPR022898">
    <property type="entry name" value="RNase_HII"/>
</dbReference>
<feature type="binding site" evidence="14 15">
    <location>
        <position position="114"/>
    </location>
    <ligand>
        <name>a divalent metal cation</name>
        <dbReference type="ChEBI" id="CHEBI:60240"/>
    </ligand>
</feature>
<comment type="cofactor">
    <cofactor evidence="2">
        <name>Mg(2+)</name>
        <dbReference type="ChEBI" id="CHEBI:18420"/>
    </cofactor>
</comment>
<evidence type="ECO:0000256" key="12">
    <source>
        <dbReference type="ARBA" id="ARBA00022801"/>
    </source>
</evidence>
<keyword evidence="13 14" id="KW-0464">Manganese</keyword>
<dbReference type="EC" id="3.1.26.4" evidence="6 14"/>
<protein>
    <recommendedName>
        <fullName evidence="7 14">Ribonuclease HII</fullName>
        <shortName evidence="14">RNase HII</shortName>
        <ecNumber evidence="6 14">3.1.26.4</ecNumber>
    </recommendedName>
</protein>
<evidence type="ECO:0000313" key="18">
    <source>
        <dbReference type="EMBL" id="GAT33157.1"/>
    </source>
</evidence>
<dbReference type="GO" id="GO:0005737">
    <property type="term" value="C:cytoplasm"/>
    <property type="evidence" value="ECO:0007669"/>
    <property type="project" value="UniProtKB-SubCell"/>
</dbReference>
<evidence type="ECO:0000256" key="1">
    <source>
        <dbReference type="ARBA" id="ARBA00000077"/>
    </source>
</evidence>
<dbReference type="RefSeq" id="WP_075078923.1">
    <property type="nucleotide sequence ID" value="NZ_BDCO01000002.1"/>
</dbReference>
<comment type="subcellular location">
    <subcellularLocation>
        <location evidence="4 14">Cytoplasm</location>
    </subcellularLocation>
</comment>
<keyword evidence="12 14" id="KW-0378">Hydrolase</keyword>
<keyword evidence="19" id="KW-1185">Reference proteome</keyword>
<dbReference type="InterPro" id="IPR036397">
    <property type="entry name" value="RNaseH_sf"/>
</dbReference>
<dbReference type="GO" id="GO:0004523">
    <property type="term" value="F:RNA-DNA hybrid ribonuclease activity"/>
    <property type="evidence" value="ECO:0007669"/>
    <property type="project" value="UniProtKB-UniRule"/>
</dbReference>
<evidence type="ECO:0000256" key="10">
    <source>
        <dbReference type="ARBA" id="ARBA00022723"/>
    </source>
</evidence>
<dbReference type="GO" id="GO:0006298">
    <property type="term" value="P:mismatch repair"/>
    <property type="evidence" value="ECO:0007669"/>
    <property type="project" value="TreeGrafter"/>
</dbReference>
<dbReference type="FunCoup" id="A0A146G8F7">
    <property type="interactions" value="324"/>
</dbReference>